<keyword evidence="3" id="KW-1185">Reference proteome</keyword>
<organism evidence="2 3">
    <name type="scientific">Immersiella caudata</name>
    <dbReference type="NCBI Taxonomy" id="314043"/>
    <lineage>
        <taxon>Eukaryota</taxon>
        <taxon>Fungi</taxon>
        <taxon>Dikarya</taxon>
        <taxon>Ascomycota</taxon>
        <taxon>Pezizomycotina</taxon>
        <taxon>Sordariomycetes</taxon>
        <taxon>Sordariomycetidae</taxon>
        <taxon>Sordariales</taxon>
        <taxon>Lasiosphaeriaceae</taxon>
        <taxon>Immersiella</taxon>
    </lineage>
</organism>
<feature type="region of interest" description="Disordered" evidence="1">
    <location>
        <begin position="225"/>
        <end position="255"/>
    </location>
</feature>
<gene>
    <name evidence="2" type="ORF">B0T14DRAFT_497486</name>
</gene>
<reference evidence="2" key="1">
    <citation type="submission" date="2023-06" db="EMBL/GenBank/DDBJ databases">
        <title>Genome-scale phylogeny and comparative genomics of the fungal order Sordariales.</title>
        <authorList>
            <consortium name="Lawrence Berkeley National Laboratory"/>
            <person name="Hensen N."/>
            <person name="Bonometti L."/>
            <person name="Westerberg I."/>
            <person name="Brannstrom I.O."/>
            <person name="Guillou S."/>
            <person name="Cros-Aarteil S."/>
            <person name="Calhoun S."/>
            <person name="Haridas S."/>
            <person name="Kuo A."/>
            <person name="Mondo S."/>
            <person name="Pangilinan J."/>
            <person name="Riley R."/>
            <person name="Labutti K."/>
            <person name="Andreopoulos B."/>
            <person name="Lipzen A."/>
            <person name="Chen C."/>
            <person name="Yanf M."/>
            <person name="Daum C."/>
            <person name="Ng V."/>
            <person name="Clum A."/>
            <person name="Steindorff A."/>
            <person name="Ohm R."/>
            <person name="Martin F."/>
            <person name="Silar P."/>
            <person name="Natvig D."/>
            <person name="Lalanne C."/>
            <person name="Gautier V."/>
            <person name="Ament-Velasquez S.L."/>
            <person name="Kruys A."/>
            <person name="Hutchinson M.I."/>
            <person name="Powell A.J."/>
            <person name="Barry K."/>
            <person name="Miller A.N."/>
            <person name="Grigoriev I.V."/>
            <person name="Debuchy R."/>
            <person name="Gladieux P."/>
            <person name="Thoren M.H."/>
            <person name="Johannesson H."/>
        </authorList>
    </citation>
    <scope>NUCLEOTIDE SEQUENCE</scope>
    <source>
        <strain evidence="2">CBS 606.72</strain>
    </source>
</reference>
<evidence type="ECO:0000256" key="1">
    <source>
        <dbReference type="SAM" id="MobiDB-lite"/>
    </source>
</evidence>
<name>A0AA39WIU4_9PEZI</name>
<protein>
    <submittedName>
        <fullName evidence="2">Uncharacterized protein</fullName>
    </submittedName>
</protein>
<evidence type="ECO:0000313" key="3">
    <source>
        <dbReference type="Proteomes" id="UP001175000"/>
    </source>
</evidence>
<dbReference type="EMBL" id="JAULSU010000005">
    <property type="protein sequence ID" value="KAK0616182.1"/>
    <property type="molecule type" value="Genomic_DNA"/>
</dbReference>
<proteinExistence type="predicted"/>
<sequence>MKTPASSRFDESQRSNNAIACPFSPACPKSYANVKDIGQHLEKTHSTRFNCMLCGGSLGFKQYGYEKAKLLQSKHVCPPDPKSQHLITLDEERLQLLKNIGKGVNGEERLCKAYEICGVPIPDCYHVRPLDGGGKPTEGSVVLGQTQESCPGPISARPGRRGFVPPEIQGPDIPPRTQPLTAEAVSQSWHTLNQGHSPFVIGGGDAMMGSDSGYASVPPPKAFTAATSSWNEHPPGYEGGTTSDDLLNGTGSGREVDDFFRELDCSD</sequence>
<accession>A0AA39WIU4</accession>
<dbReference type="Proteomes" id="UP001175000">
    <property type="component" value="Unassembled WGS sequence"/>
</dbReference>
<dbReference type="AlphaFoldDB" id="A0AA39WIU4"/>
<comment type="caution">
    <text evidence="2">The sequence shown here is derived from an EMBL/GenBank/DDBJ whole genome shotgun (WGS) entry which is preliminary data.</text>
</comment>
<evidence type="ECO:0000313" key="2">
    <source>
        <dbReference type="EMBL" id="KAK0616182.1"/>
    </source>
</evidence>